<proteinExistence type="predicted"/>
<keyword evidence="7" id="KW-0676">Redox-active center</keyword>
<evidence type="ECO:0000256" key="3">
    <source>
        <dbReference type="ARBA" id="ARBA00022692"/>
    </source>
</evidence>
<evidence type="ECO:0000256" key="5">
    <source>
        <dbReference type="ARBA" id="ARBA00022989"/>
    </source>
</evidence>
<dbReference type="GO" id="GO:0005886">
    <property type="term" value="C:plasma membrane"/>
    <property type="evidence" value="ECO:0007669"/>
    <property type="project" value="UniProtKB-SubCell"/>
</dbReference>
<dbReference type="Pfam" id="PF02683">
    <property type="entry name" value="DsbD_TM"/>
    <property type="match status" value="1"/>
</dbReference>
<evidence type="ECO:0000256" key="2">
    <source>
        <dbReference type="ARBA" id="ARBA00022475"/>
    </source>
</evidence>
<dbReference type="InterPro" id="IPR013766">
    <property type="entry name" value="Thioredoxin_domain"/>
</dbReference>
<keyword evidence="12" id="KW-1185">Reference proteome</keyword>
<sequence length="638" mass="71593">MRKSYQIHLFLILAFRKILLRSLFKLCLITTIGLSTYSFANSEFLPADQAFQLSSESVTEQQVKLNWNIAPDYYLYHDQFKISAEQKPVHFQLPKGQPKDDPTFGLTQVHYHQVNIVIDVRPNTQYKITWQGCAKDGLCYPPQSKIIETDASGLLPQNTPTPQSAWSTSSNNPLNTQRNNAIEQDTVQSSLDSITNAQRNTDSDSEIDVDQASNAPLIEWNNDQSFFKLLSKESIGLNLLIFFILGILLAFLPCSLPLIPILSTIIIQRNSGYKAAAIALSFVISMALVYSLMGIFVAEIGYSFQRWFQNPIFISLFALLFVIFALNLFGLFQLSLPQALTQRLNQVQNRQKAGTIVGAGVMGALSALIIGPCMSAPLAGALLFVSQSHSAVLGGLYLLILGLGIGVPLFIASVFGTKLLPKPGLWMNHLKVCFGFLMLMMAVYFIRPMLSTEVYAYMLGAIGLVLALYLIKVIKDNQKLFARILVSLIAVCVLCLSVWQFQLGMKSNQIEHLQNDLIIWNKVTTSEQLKLAMNEAHEKNKIVVIDVYADWCVACQPLEREVFTRTDVQEHLQHYYLIKLDLSHYNASQDLILKDHEILGPPTLLLFQPDGQEIRNLRLTGTFKANELIQVLDKLKTH</sequence>
<evidence type="ECO:0000256" key="9">
    <source>
        <dbReference type="SAM" id="Phobius"/>
    </source>
</evidence>
<feature type="transmembrane region" description="Helical" evidence="9">
    <location>
        <begin position="239"/>
        <end position="263"/>
    </location>
</feature>
<organism evidence="11 12">
    <name type="scientific">Acinetobacter shaoyimingii</name>
    <dbReference type="NCBI Taxonomy" id="2715164"/>
    <lineage>
        <taxon>Bacteria</taxon>
        <taxon>Pseudomonadati</taxon>
        <taxon>Pseudomonadota</taxon>
        <taxon>Gammaproteobacteria</taxon>
        <taxon>Moraxellales</taxon>
        <taxon>Moraxellaceae</taxon>
        <taxon>Acinetobacter</taxon>
    </lineage>
</organism>
<feature type="region of interest" description="Disordered" evidence="8">
    <location>
        <begin position="152"/>
        <end position="177"/>
    </location>
</feature>
<dbReference type="EC" id="1.8.1.8" evidence="11"/>
<evidence type="ECO:0000256" key="8">
    <source>
        <dbReference type="SAM" id="MobiDB-lite"/>
    </source>
</evidence>
<evidence type="ECO:0000313" key="11">
    <source>
        <dbReference type="EMBL" id="QIO05806.1"/>
    </source>
</evidence>
<dbReference type="InterPro" id="IPR035671">
    <property type="entry name" value="DsbD_gamma"/>
</dbReference>
<evidence type="ECO:0000259" key="10">
    <source>
        <dbReference type="PROSITE" id="PS51352"/>
    </source>
</evidence>
<gene>
    <name evidence="11" type="primary">dsbD</name>
    <name evidence="11" type="ORF">G8E00_07505</name>
</gene>
<keyword evidence="11" id="KW-0560">Oxidoreductase</keyword>
<dbReference type="KEGG" id="asha:G8E00_07505"/>
<keyword evidence="4" id="KW-0201">Cytochrome c-type biogenesis</keyword>
<comment type="subcellular location">
    <subcellularLocation>
        <location evidence="1">Cell membrane</location>
        <topology evidence="1">Multi-pass membrane protein</topology>
    </subcellularLocation>
</comment>
<dbReference type="InterPro" id="IPR003834">
    <property type="entry name" value="Cyt_c_assmbl_TM_dom"/>
</dbReference>
<dbReference type="AlphaFoldDB" id="A0A6G8RV45"/>
<feature type="domain" description="Thioredoxin" evidence="10">
    <location>
        <begin position="501"/>
        <end position="637"/>
    </location>
</feature>
<dbReference type="Gene3D" id="3.40.30.10">
    <property type="entry name" value="Glutaredoxin"/>
    <property type="match status" value="1"/>
</dbReference>
<dbReference type="PANTHER" id="PTHR32234">
    <property type="entry name" value="THIOL:DISULFIDE INTERCHANGE PROTEIN DSBD"/>
    <property type="match status" value="1"/>
</dbReference>
<feature type="transmembrane region" description="Helical" evidence="9">
    <location>
        <begin position="275"/>
        <end position="300"/>
    </location>
</feature>
<feature type="transmembrane region" description="Helical" evidence="9">
    <location>
        <begin position="353"/>
        <end position="384"/>
    </location>
</feature>
<dbReference type="InterPro" id="IPR036929">
    <property type="entry name" value="DsbDN_sf"/>
</dbReference>
<dbReference type="NCBIfam" id="NF001419">
    <property type="entry name" value="PRK00293.1"/>
    <property type="match status" value="1"/>
</dbReference>
<keyword evidence="2" id="KW-1003">Cell membrane</keyword>
<dbReference type="CDD" id="cd02953">
    <property type="entry name" value="DsbDgamma"/>
    <property type="match status" value="1"/>
</dbReference>
<evidence type="ECO:0000256" key="7">
    <source>
        <dbReference type="ARBA" id="ARBA00023284"/>
    </source>
</evidence>
<dbReference type="Gene3D" id="2.60.40.1250">
    <property type="entry name" value="Thiol:disulfide interchange protein DsbD, N-terminal domain"/>
    <property type="match status" value="1"/>
</dbReference>
<feature type="transmembrane region" description="Helical" evidence="9">
    <location>
        <begin position="312"/>
        <end position="332"/>
    </location>
</feature>
<dbReference type="InterPro" id="IPR028250">
    <property type="entry name" value="DsbDN"/>
</dbReference>
<dbReference type="SUPFAM" id="SSF74863">
    <property type="entry name" value="Thiol:disulfide interchange protein DsbD, N-terminal domain (DsbD-alpha)"/>
    <property type="match status" value="1"/>
</dbReference>
<dbReference type="Pfam" id="PF13899">
    <property type="entry name" value="Thioredoxin_7"/>
    <property type="match status" value="1"/>
</dbReference>
<dbReference type="GO" id="GO:0017004">
    <property type="term" value="P:cytochrome complex assembly"/>
    <property type="evidence" value="ECO:0007669"/>
    <property type="project" value="UniProtKB-KW"/>
</dbReference>
<evidence type="ECO:0000313" key="12">
    <source>
        <dbReference type="Proteomes" id="UP000502297"/>
    </source>
</evidence>
<feature type="transmembrane region" description="Helical" evidence="9">
    <location>
        <begin position="429"/>
        <end position="448"/>
    </location>
</feature>
<keyword evidence="6 9" id="KW-0472">Membrane</keyword>
<keyword evidence="3 9" id="KW-0812">Transmembrane</keyword>
<evidence type="ECO:0000256" key="6">
    <source>
        <dbReference type="ARBA" id="ARBA00023136"/>
    </source>
</evidence>
<feature type="compositionally biased region" description="Polar residues" evidence="8">
    <location>
        <begin position="155"/>
        <end position="177"/>
    </location>
</feature>
<accession>A0A6G8RV45</accession>
<dbReference type="PROSITE" id="PS00194">
    <property type="entry name" value="THIOREDOXIN_1"/>
    <property type="match status" value="1"/>
</dbReference>
<protein>
    <submittedName>
        <fullName evidence="11">Protein-disulfide reductase DsbD</fullName>
        <ecNumber evidence="11">1.8.1.8</ecNumber>
    </submittedName>
</protein>
<dbReference type="RefSeq" id="WP_166223267.1">
    <property type="nucleotide sequence ID" value="NZ_CP049801.1"/>
</dbReference>
<reference evidence="11 12" key="1">
    <citation type="submission" date="2020-03" db="EMBL/GenBank/DDBJ databases">
        <authorList>
            <person name="Zhu W."/>
        </authorList>
    </citation>
    <scope>NUCLEOTIDE SEQUENCE [LARGE SCALE GENOMIC DNA]</scope>
    <source>
        <strain evidence="11 12">323-1</strain>
    </source>
</reference>
<evidence type="ECO:0000256" key="1">
    <source>
        <dbReference type="ARBA" id="ARBA00004651"/>
    </source>
</evidence>
<name>A0A6G8RV45_9GAMM</name>
<dbReference type="SUPFAM" id="SSF52833">
    <property type="entry name" value="Thioredoxin-like"/>
    <property type="match status" value="1"/>
</dbReference>
<keyword evidence="5 9" id="KW-1133">Transmembrane helix</keyword>
<dbReference type="GO" id="GO:0045454">
    <property type="term" value="P:cell redox homeostasis"/>
    <property type="evidence" value="ECO:0007669"/>
    <property type="project" value="TreeGrafter"/>
</dbReference>
<evidence type="ECO:0000256" key="4">
    <source>
        <dbReference type="ARBA" id="ARBA00022748"/>
    </source>
</evidence>
<dbReference type="GO" id="GO:0047134">
    <property type="term" value="F:protein-disulfide reductase [NAD(P)H] activity"/>
    <property type="evidence" value="ECO:0007669"/>
    <property type="project" value="UniProtKB-EC"/>
</dbReference>
<dbReference type="InterPro" id="IPR017937">
    <property type="entry name" value="Thioredoxin_CS"/>
</dbReference>
<feature type="transmembrane region" description="Helical" evidence="9">
    <location>
        <begin position="396"/>
        <end position="417"/>
    </location>
</feature>
<dbReference type="EMBL" id="CP049801">
    <property type="protein sequence ID" value="QIO05806.1"/>
    <property type="molecule type" value="Genomic_DNA"/>
</dbReference>
<feature type="transmembrane region" description="Helical" evidence="9">
    <location>
        <begin position="480"/>
        <end position="499"/>
    </location>
</feature>
<dbReference type="PANTHER" id="PTHR32234:SF0">
    <property type="entry name" value="THIOL:DISULFIDE INTERCHANGE PROTEIN DSBD"/>
    <property type="match status" value="1"/>
</dbReference>
<feature type="transmembrane region" description="Helical" evidence="9">
    <location>
        <begin position="454"/>
        <end position="471"/>
    </location>
</feature>
<dbReference type="PROSITE" id="PS51352">
    <property type="entry name" value="THIOREDOXIN_2"/>
    <property type="match status" value="1"/>
</dbReference>
<dbReference type="Pfam" id="PF11412">
    <property type="entry name" value="DsbD_N"/>
    <property type="match status" value="1"/>
</dbReference>
<dbReference type="InterPro" id="IPR036249">
    <property type="entry name" value="Thioredoxin-like_sf"/>
</dbReference>
<dbReference type="Proteomes" id="UP000502297">
    <property type="component" value="Chromosome"/>
</dbReference>